<dbReference type="VEuPathDB" id="FungiDB:GGTG_10693"/>
<reference evidence="3" key="4">
    <citation type="journal article" date="2015" name="G3 (Bethesda)">
        <title>Genome sequences of three phytopathogenic species of the Magnaporthaceae family of fungi.</title>
        <authorList>
            <person name="Okagaki L.H."/>
            <person name="Nunes C.C."/>
            <person name="Sailsbery J."/>
            <person name="Clay B."/>
            <person name="Brown D."/>
            <person name="John T."/>
            <person name="Oh Y."/>
            <person name="Young N."/>
            <person name="Fitzgerald M."/>
            <person name="Haas B.J."/>
            <person name="Zeng Q."/>
            <person name="Young S."/>
            <person name="Adiconis X."/>
            <person name="Fan L."/>
            <person name="Levin J.Z."/>
            <person name="Mitchell T.K."/>
            <person name="Okubara P.A."/>
            <person name="Farman M.L."/>
            <person name="Kohn L.M."/>
            <person name="Birren B."/>
            <person name="Ma L.-J."/>
            <person name="Dean R.A."/>
        </authorList>
    </citation>
    <scope>NUCLEOTIDE SEQUENCE</scope>
    <source>
        <strain evidence="3">R3-111a-1</strain>
    </source>
</reference>
<evidence type="ECO:0000256" key="1">
    <source>
        <dbReference type="SAM" id="MobiDB-lite"/>
    </source>
</evidence>
<gene>
    <name evidence="3" type="primary">20351151</name>
    <name evidence="2" type="ORF">GGTG_10693</name>
</gene>
<reference evidence="2" key="2">
    <citation type="submission" date="2010-07" db="EMBL/GenBank/DDBJ databases">
        <authorList>
            <consortium name="The Broad Institute Genome Sequencing Platform"/>
            <consortium name="Broad Institute Genome Sequencing Center for Infectious Disease"/>
            <person name="Ma L.-J."/>
            <person name="Dead R."/>
            <person name="Young S."/>
            <person name="Zeng Q."/>
            <person name="Koehrsen M."/>
            <person name="Alvarado L."/>
            <person name="Berlin A."/>
            <person name="Chapman S.B."/>
            <person name="Chen Z."/>
            <person name="Freedman E."/>
            <person name="Gellesch M."/>
            <person name="Goldberg J."/>
            <person name="Griggs A."/>
            <person name="Gujja S."/>
            <person name="Heilman E.R."/>
            <person name="Heiman D."/>
            <person name="Hepburn T."/>
            <person name="Howarth C."/>
            <person name="Jen D."/>
            <person name="Larson L."/>
            <person name="Mehta T."/>
            <person name="Neiman D."/>
            <person name="Pearson M."/>
            <person name="Roberts A."/>
            <person name="Saif S."/>
            <person name="Shea T."/>
            <person name="Shenoy N."/>
            <person name="Sisk P."/>
            <person name="Stolte C."/>
            <person name="Sykes S."/>
            <person name="Walk T."/>
            <person name="White J."/>
            <person name="Yandava C."/>
            <person name="Haas B."/>
            <person name="Nusbaum C."/>
            <person name="Birren B."/>
        </authorList>
    </citation>
    <scope>NUCLEOTIDE SEQUENCE</scope>
    <source>
        <strain evidence="2">R3-111a-1</strain>
    </source>
</reference>
<dbReference type="STRING" id="644352.J3PB19"/>
<accession>J3PB19</accession>
<feature type="region of interest" description="Disordered" evidence="1">
    <location>
        <begin position="198"/>
        <end position="220"/>
    </location>
</feature>
<dbReference type="GeneID" id="20351151"/>
<evidence type="ECO:0000313" key="4">
    <source>
        <dbReference type="Proteomes" id="UP000006039"/>
    </source>
</evidence>
<dbReference type="RefSeq" id="XP_009226832.1">
    <property type="nucleotide sequence ID" value="XM_009228568.1"/>
</dbReference>
<dbReference type="HOGENOM" id="CLU_082756_0_0_1"/>
<sequence>MAQIYTFPTHPLLVFSDDADAWLAEMKAEIDNPPDRGYPRGARWPIFTESRLAAMTDLVRDPSKDTPDVVARLDLNSQEGGRVWYGVRDAIHKLPNHQERLLDLVVVAHQQTPGDYKQPLEFPDIFGQYTNWSPSGVERNLKKNAAESFLAETFMAKLTARGLAGPQSDDAMKHLAAWRDRGALVLRQYLESTPWDPKSATYEYADDPEEEEEEGLEDGEEPYIEMSRSVRMLDYTVLFVHPWIAICGGAFYDACVADPAPVFPSDVPGENRDNNFGVGKGYCMARWDFWRDRLQAISETEELMPATRDVARDCVARMREVEMEKGRKA</sequence>
<dbReference type="eggNOG" id="ENOG502SPKD">
    <property type="taxonomic scope" value="Eukaryota"/>
</dbReference>
<reference evidence="4" key="1">
    <citation type="submission" date="2010-07" db="EMBL/GenBank/DDBJ databases">
        <title>The genome sequence of Gaeumannomyces graminis var. tritici strain R3-111a-1.</title>
        <authorList>
            <consortium name="The Broad Institute Genome Sequencing Platform"/>
            <person name="Ma L.-J."/>
            <person name="Dead R."/>
            <person name="Young S."/>
            <person name="Zeng Q."/>
            <person name="Koehrsen M."/>
            <person name="Alvarado L."/>
            <person name="Berlin A."/>
            <person name="Chapman S.B."/>
            <person name="Chen Z."/>
            <person name="Freedman E."/>
            <person name="Gellesch M."/>
            <person name="Goldberg J."/>
            <person name="Griggs A."/>
            <person name="Gujja S."/>
            <person name="Heilman E.R."/>
            <person name="Heiman D."/>
            <person name="Hepburn T."/>
            <person name="Howarth C."/>
            <person name="Jen D."/>
            <person name="Larson L."/>
            <person name="Mehta T."/>
            <person name="Neiman D."/>
            <person name="Pearson M."/>
            <person name="Roberts A."/>
            <person name="Saif S."/>
            <person name="Shea T."/>
            <person name="Shenoy N."/>
            <person name="Sisk P."/>
            <person name="Stolte C."/>
            <person name="Sykes S."/>
            <person name="Walk T."/>
            <person name="White J."/>
            <person name="Yandava C."/>
            <person name="Haas B."/>
            <person name="Nusbaum C."/>
            <person name="Birren B."/>
        </authorList>
    </citation>
    <scope>NUCLEOTIDE SEQUENCE [LARGE SCALE GENOMIC DNA]</scope>
    <source>
        <strain evidence="4">R3-111a-1</strain>
    </source>
</reference>
<name>J3PB19_GAET3</name>
<dbReference type="Pfam" id="PF12311">
    <property type="entry name" value="DUF3632"/>
    <property type="match status" value="1"/>
</dbReference>
<organism evidence="2">
    <name type="scientific">Gaeumannomyces tritici (strain R3-111a-1)</name>
    <name type="common">Wheat and barley take-all root rot fungus</name>
    <name type="synonym">Gaeumannomyces graminis var. tritici</name>
    <dbReference type="NCBI Taxonomy" id="644352"/>
    <lineage>
        <taxon>Eukaryota</taxon>
        <taxon>Fungi</taxon>
        <taxon>Dikarya</taxon>
        <taxon>Ascomycota</taxon>
        <taxon>Pezizomycotina</taxon>
        <taxon>Sordariomycetes</taxon>
        <taxon>Sordariomycetidae</taxon>
        <taxon>Magnaporthales</taxon>
        <taxon>Magnaporthaceae</taxon>
        <taxon>Gaeumannomyces</taxon>
    </lineage>
</organism>
<reference evidence="2" key="3">
    <citation type="submission" date="2010-09" db="EMBL/GenBank/DDBJ databases">
        <title>Annotation of Gaeumannomyces graminis var. tritici R3-111a-1.</title>
        <authorList>
            <consortium name="The Broad Institute Genome Sequencing Platform"/>
            <person name="Ma L.-J."/>
            <person name="Dead R."/>
            <person name="Young S.K."/>
            <person name="Zeng Q."/>
            <person name="Gargeya S."/>
            <person name="Fitzgerald M."/>
            <person name="Haas B."/>
            <person name="Abouelleil A."/>
            <person name="Alvarado L."/>
            <person name="Arachchi H.M."/>
            <person name="Berlin A."/>
            <person name="Brown A."/>
            <person name="Chapman S.B."/>
            <person name="Chen Z."/>
            <person name="Dunbar C."/>
            <person name="Freedman E."/>
            <person name="Gearin G."/>
            <person name="Gellesch M."/>
            <person name="Goldberg J."/>
            <person name="Griggs A."/>
            <person name="Gujja S."/>
            <person name="Heiman D."/>
            <person name="Howarth C."/>
            <person name="Larson L."/>
            <person name="Lui A."/>
            <person name="MacDonald P.J.P."/>
            <person name="Mehta T."/>
            <person name="Montmayeur A."/>
            <person name="Murphy C."/>
            <person name="Neiman D."/>
            <person name="Pearson M."/>
            <person name="Priest M."/>
            <person name="Roberts A."/>
            <person name="Saif S."/>
            <person name="Shea T."/>
            <person name="Shenoy N."/>
            <person name="Sisk P."/>
            <person name="Stolte C."/>
            <person name="Sykes S."/>
            <person name="Yandava C."/>
            <person name="Wortman J."/>
            <person name="Nusbaum C."/>
            <person name="Birren B."/>
        </authorList>
    </citation>
    <scope>NUCLEOTIDE SEQUENCE</scope>
    <source>
        <strain evidence="2">R3-111a-1</strain>
    </source>
</reference>
<dbReference type="EMBL" id="GL385400">
    <property type="protein sequence ID" value="EJT71435.1"/>
    <property type="molecule type" value="Genomic_DNA"/>
</dbReference>
<dbReference type="EnsemblFungi" id="EJT71435">
    <property type="protein sequence ID" value="EJT71435"/>
    <property type="gene ID" value="GGTG_10693"/>
</dbReference>
<dbReference type="AlphaFoldDB" id="J3PB19"/>
<dbReference type="InterPro" id="IPR053204">
    <property type="entry name" value="Oxopyrrolidines_Biosynth-assoc"/>
</dbReference>
<dbReference type="OrthoDB" id="3350591at2759"/>
<protein>
    <submittedName>
        <fullName evidence="2 3">Uncharacterized protein</fullName>
    </submittedName>
</protein>
<proteinExistence type="predicted"/>
<dbReference type="InterPro" id="IPR022085">
    <property type="entry name" value="OpdG"/>
</dbReference>
<evidence type="ECO:0000313" key="3">
    <source>
        <dbReference type="EnsemblFungi" id="EJT71435"/>
    </source>
</evidence>
<dbReference type="PANTHER" id="PTHR38797">
    <property type="entry name" value="NUCLEAR PORE COMPLEX PROTEIN NUP85-RELATED"/>
    <property type="match status" value="1"/>
</dbReference>
<reference evidence="3" key="5">
    <citation type="submission" date="2018-04" db="UniProtKB">
        <authorList>
            <consortium name="EnsemblFungi"/>
        </authorList>
    </citation>
    <scope>IDENTIFICATION</scope>
    <source>
        <strain evidence="3">R3-111a-1</strain>
    </source>
</reference>
<dbReference type="PANTHER" id="PTHR38797:SF4">
    <property type="entry name" value="NUCLEAR PORE COMPLEX PROTEIN NUP85"/>
    <property type="match status" value="1"/>
</dbReference>
<dbReference type="Proteomes" id="UP000006039">
    <property type="component" value="Unassembled WGS sequence"/>
</dbReference>
<feature type="compositionally biased region" description="Acidic residues" evidence="1">
    <location>
        <begin position="204"/>
        <end position="220"/>
    </location>
</feature>
<keyword evidence="4" id="KW-1185">Reference proteome</keyword>
<evidence type="ECO:0000313" key="2">
    <source>
        <dbReference type="EMBL" id="EJT71435.1"/>
    </source>
</evidence>